<protein>
    <submittedName>
        <fullName evidence="5">SH2 domain-containing protein</fullName>
    </submittedName>
</protein>
<keyword evidence="1" id="KW-0727">SH2 domain</keyword>
<dbReference type="Gene3D" id="3.30.505.10">
    <property type="entry name" value="SH2 domain"/>
    <property type="match status" value="1"/>
</dbReference>
<dbReference type="Proteomes" id="UP000887565">
    <property type="component" value="Unplaced"/>
</dbReference>
<dbReference type="PANTHER" id="PTHR14247:SF8">
    <property type="entry name" value="RAS-GEF DOMAIN-CONTAINING PROTEIN"/>
    <property type="match status" value="1"/>
</dbReference>
<feature type="domain" description="SH2" evidence="3">
    <location>
        <begin position="36"/>
        <end position="124"/>
    </location>
</feature>
<dbReference type="SMART" id="SM00252">
    <property type="entry name" value="SH2"/>
    <property type="match status" value="1"/>
</dbReference>
<evidence type="ECO:0000256" key="1">
    <source>
        <dbReference type="PROSITE-ProRule" id="PRU00191"/>
    </source>
</evidence>
<dbReference type="PANTHER" id="PTHR14247">
    <property type="entry name" value="BREAST CANCER ANTI-ESTROGEN RESISTANCE PROTEIN 3 HOMOLOG-LIKE PROTEIN"/>
    <property type="match status" value="1"/>
</dbReference>
<dbReference type="SUPFAM" id="SSF55550">
    <property type="entry name" value="SH2 domain"/>
    <property type="match status" value="1"/>
</dbReference>
<evidence type="ECO:0000313" key="4">
    <source>
        <dbReference type="Proteomes" id="UP000887565"/>
    </source>
</evidence>
<organism evidence="4 5">
    <name type="scientific">Romanomermis culicivorax</name>
    <name type="common">Nematode worm</name>
    <dbReference type="NCBI Taxonomy" id="13658"/>
    <lineage>
        <taxon>Eukaryota</taxon>
        <taxon>Metazoa</taxon>
        <taxon>Ecdysozoa</taxon>
        <taxon>Nematoda</taxon>
        <taxon>Enoplea</taxon>
        <taxon>Dorylaimia</taxon>
        <taxon>Mermithida</taxon>
        <taxon>Mermithoidea</taxon>
        <taxon>Mermithidae</taxon>
        <taxon>Romanomermis</taxon>
    </lineage>
</organism>
<dbReference type="PROSITE" id="PS50001">
    <property type="entry name" value="SH2"/>
    <property type="match status" value="1"/>
</dbReference>
<accession>A0A915KX60</accession>
<dbReference type="WBParaSite" id="nRc.2.0.1.t43054-RA">
    <property type="protein sequence ID" value="nRc.2.0.1.t43054-RA"/>
    <property type="gene ID" value="nRc.2.0.1.g43054"/>
</dbReference>
<proteinExistence type="predicted"/>
<dbReference type="InterPro" id="IPR000980">
    <property type="entry name" value="SH2"/>
</dbReference>
<sequence length="131" mass="14516">MSLHGKSTAAGGSSSVGSSSSSGDAAGGFNWSMKDYYHGEIRKEFCEDLLKEDGDFLIRLSKNQEFVISVLCCGKVRHFQPDYDGSTYSLGDKEYAKIDDLIFYHWSQHVPIGGEANAKLKKPIERRACLQ</sequence>
<name>A0A915KX60_ROMCU</name>
<evidence type="ECO:0000256" key="2">
    <source>
        <dbReference type="SAM" id="MobiDB-lite"/>
    </source>
</evidence>
<evidence type="ECO:0000313" key="5">
    <source>
        <dbReference type="WBParaSite" id="nRc.2.0.1.t43054-RA"/>
    </source>
</evidence>
<dbReference type="InterPro" id="IPR036860">
    <property type="entry name" value="SH2_dom_sf"/>
</dbReference>
<reference evidence="5" key="1">
    <citation type="submission" date="2022-11" db="UniProtKB">
        <authorList>
            <consortium name="WormBaseParasite"/>
        </authorList>
    </citation>
    <scope>IDENTIFICATION</scope>
</reference>
<dbReference type="InterPro" id="IPR051853">
    <property type="entry name" value="SH2-Ras-GEF_adapter"/>
</dbReference>
<dbReference type="Pfam" id="PF00017">
    <property type="entry name" value="SH2"/>
    <property type="match status" value="1"/>
</dbReference>
<dbReference type="AlphaFoldDB" id="A0A915KX60"/>
<keyword evidence="4" id="KW-1185">Reference proteome</keyword>
<evidence type="ECO:0000259" key="3">
    <source>
        <dbReference type="PROSITE" id="PS50001"/>
    </source>
</evidence>
<feature type="region of interest" description="Disordered" evidence="2">
    <location>
        <begin position="1"/>
        <end position="24"/>
    </location>
</feature>